<dbReference type="Proteomes" id="UP000652761">
    <property type="component" value="Unassembled WGS sequence"/>
</dbReference>
<keyword evidence="3" id="KW-1185">Reference proteome</keyword>
<dbReference type="EMBL" id="NMUH01000577">
    <property type="protein sequence ID" value="MQL81615.1"/>
    <property type="molecule type" value="Genomic_DNA"/>
</dbReference>
<sequence length="79" mass="9096">MIIGDFHLIRVFPQHPRKSPLGRRPKEINAWTKGKDKKGKDQLSAPGKYLRTQSVRWILGEEEERSTSSIGEVPKDTIR</sequence>
<name>A0A843UDQ2_COLES</name>
<feature type="region of interest" description="Disordered" evidence="1">
    <location>
        <begin position="15"/>
        <end position="46"/>
    </location>
</feature>
<protein>
    <submittedName>
        <fullName evidence="2">Uncharacterized protein</fullName>
    </submittedName>
</protein>
<organism evidence="2 3">
    <name type="scientific">Colocasia esculenta</name>
    <name type="common">Wild taro</name>
    <name type="synonym">Arum esculentum</name>
    <dbReference type="NCBI Taxonomy" id="4460"/>
    <lineage>
        <taxon>Eukaryota</taxon>
        <taxon>Viridiplantae</taxon>
        <taxon>Streptophyta</taxon>
        <taxon>Embryophyta</taxon>
        <taxon>Tracheophyta</taxon>
        <taxon>Spermatophyta</taxon>
        <taxon>Magnoliopsida</taxon>
        <taxon>Liliopsida</taxon>
        <taxon>Araceae</taxon>
        <taxon>Aroideae</taxon>
        <taxon>Colocasieae</taxon>
        <taxon>Colocasia</taxon>
    </lineage>
</organism>
<evidence type="ECO:0000313" key="2">
    <source>
        <dbReference type="EMBL" id="MQL81615.1"/>
    </source>
</evidence>
<proteinExistence type="predicted"/>
<dbReference type="AlphaFoldDB" id="A0A843UDQ2"/>
<gene>
    <name evidence="2" type="ORF">Taro_014072</name>
</gene>
<accession>A0A843UDQ2</accession>
<evidence type="ECO:0000313" key="3">
    <source>
        <dbReference type="Proteomes" id="UP000652761"/>
    </source>
</evidence>
<reference evidence="2" key="1">
    <citation type="submission" date="2017-07" db="EMBL/GenBank/DDBJ databases">
        <title>Taro Niue Genome Assembly and Annotation.</title>
        <authorList>
            <person name="Atibalentja N."/>
            <person name="Keating K."/>
            <person name="Fields C.J."/>
        </authorList>
    </citation>
    <scope>NUCLEOTIDE SEQUENCE</scope>
    <source>
        <strain evidence="2">Niue_2</strain>
        <tissue evidence="2">Leaf</tissue>
    </source>
</reference>
<evidence type="ECO:0000256" key="1">
    <source>
        <dbReference type="SAM" id="MobiDB-lite"/>
    </source>
</evidence>
<comment type="caution">
    <text evidence="2">The sequence shown here is derived from an EMBL/GenBank/DDBJ whole genome shotgun (WGS) entry which is preliminary data.</text>
</comment>